<organism evidence="1 2">
    <name type="scientific">Oceanobacillus limi</name>
    <dbReference type="NCBI Taxonomy" id="930131"/>
    <lineage>
        <taxon>Bacteria</taxon>
        <taxon>Bacillati</taxon>
        <taxon>Bacillota</taxon>
        <taxon>Bacilli</taxon>
        <taxon>Bacillales</taxon>
        <taxon>Bacillaceae</taxon>
        <taxon>Oceanobacillus</taxon>
    </lineage>
</organism>
<accession>A0A1H9ZCI8</accession>
<dbReference type="EMBL" id="FOHE01000002">
    <property type="protein sequence ID" value="SES79191.1"/>
    <property type="molecule type" value="Genomic_DNA"/>
</dbReference>
<name>A0A1H9ZCI8_9BACI</name>
<dbReference type="Pfam" id="PF06475">
    <property type="entry name" value="Glycolipid_bind"/>
    <property type="match status" value="1"/>
</dbReference>
<dbReference type="InterPro" id="IPR009467">
    <property type="entry name" value="Glycolipid-bd_prot_put"/>
</dbReference>
<dbReference type="STRING" id="930131.SAMN05216389_102193"/>
<evidence type="ECO:0000313" key="1">
    <source>
        <dbReference type="EMBL" id="SES79191.1"/>
    </source>
</evidence>
<protein>
    <recommendedName>
        <fullName evidence="3">Glycolipid-binding</fullName>
    </recommendedName>
</protein>
<gene>
    <name evidence="1" type="ORF">SAMN05216389_102193</name>
</gene>
<evidence type="ECO:0000313" key="2">
    <source>
        <dbReference type="Proteomes" id="UP000198618"/>
    </source>
</evidence>
<dbReference type="SUPFAM" id="SSF159275">
    <property type="entry name" value="PA1994-like"/>
    <property type="match status" value="1"/>
</dbReference>
<dbReference type="RefSeq" id="WP_170840648.1">
    <property type="nucleotide sequence ID" value="NZ_FOHE01000002.1"/>
</dbReference>
<sequence>MGKKVVWNNDELFGCEYLTLKRTTENLVVQSTVIYVDEKTDNAHNLDYNVELDKHWLTKKLSINVDNIDRLELHTDREGNWFNSDGEIIGSLNGAIDIDISATPFSNSLPINRINWRINQIKYFHMVYISVPSLEIKKVPQSYHYIRKEGELRYFKYRCYDYETIISVDSNGLVVDYPNIFSRVF</sequence>
<proteinExistence type="predicted"/>
<dbReference type="Proteomes" id="UP000198618">
    <property type="component" value="Unassembled WGS sequence"/>
</dbReference>
<reference evidence="1 2" key="1">
    <citation type="submission" date="2016-10" db="EMBL/GenBank/DDBJ databases">
        <authorList>
            <person name="de Groot N.N."/>
        </authorList>
    </citation>
    <scope>NUCLEOTIDE SEQUENCE [LARGE SCALE GENOMIC DNA]</scope>
    <source>
        <strain evidence="1 2">IBRC-M 10780</strain>
    </source>
</reference>
<keyword evidence="2" id="KW-1185">Reference proteome</keyword>
<evidence type="ECO:0008006" key="3">
    <source>
        <dbReference type="Google" id="ProtNLM"/>
    </source>
</evidence>
<dbReference type="AlphaFoldDB" id="A0A1H9ZCI8"/>